<name>A0A2V2LEH6_9RHOB</name>
<evidence type="ECO:0000259" key="4">
    <source>
        <dbReference type="Pfam" id="PF00155"/>
    </source>
</evidence>
<dbReference type="PANTHER" id="PTHR42885">
    <property type="entry name" value="HISTIDINOL-PHOSPHATE AMINOTRANSFERASE-RELATED"/>
    <property type="match status" value="1"/>
</dbReference>
<feature type="domain" description="Aminotransferase class I/classII large" evidence="4">
    <location>
        <begin position="135"/>
        <end position="309"/>
    </location>
</feature>
<organism evidence="5 6">
    <name type="scientific">Meridianimarinicoccus roseus</name>
    <dbReference type="NCBI Taxonomy" id="2072018"/>
    <lineage>
        <taxon>Bacteria</taxon>
        <taxon>Pseudomonadati</taxon>
        <taxon>Pseudomonadota</taxon>
        <taxon>Alphaproteobacteria</taxon>
        <taxon>Rhodobacterales</taxon>
        <taxon>Paracoccaceae</taxon>
        <taxon>Meridianimarinicoccus</taxon>
    </lineage>
</organism>
<accession>A0A2V2LEH6</accession>
<comment type="caution">
    <text evidence="5">The sequence shown here is derived from an EMBL/GenBank/DDBJ whole genome shotgun (WGS) entry which is preliminary data.</text>
</comment>
<evidence type="ECO:0000313" key="6">
    <source>
        <dbReference type="Proteomes" id="UP000245680"/>
    </source>
</evidence>
<dbReference type="Gene3D" id="3.40.640.10">
    <property type="entry name" value="Type I PLP-dependent aspartate aminotransferase-like (Major domain)"/>
    <property type="match status" value="1"/>
</dbReference>
<evidence type="ECO:0000256" key="1">
    <source>
        <dbReference type="ARBA" id="ARBA00001933"/>
    </source>
</evidence>
<dbReference type="InterPro" id="IPR004839">
    <property type="entry name" value="Aminotransferase_I/II_large"/>
</dbReference>
<comment type="cofactor">
    <cofactor evidence="1 3">
        <name>pyridoxal 5'-phosphate</name>
        <dbReference type="ChEBI" id="CHEBI:597326"/>
    </cofactor>
</comment>
<dbReference type="InterPro" id="IPR015422">
    <property type="entry name" value="PyrdxlP-dep_Trfase_small"/>
</dbReference>
<keyword evidence="6" id="KW-1185">Reference proteome</keyword>
<dbReference type="EMBL" id="QGKU01000015">
    <property type="protein sequence ID" value="PWR03835.1"/>
    <property type="molecule type" value="Genomic_DNA"/>
</dbReference>
<dbReference type="AlphaFoldDB" id="A0A2V2LEH6"/>
<dbReference type="Proteomes" id="UP000245680">
    <property type="component" value="Unassembled WGS sequence"/>
</dbReference>
<proteinExistence type="inferred from homology"/>
<evidence type="ECO:0000256" key="2">
    <source>
        <dbReference type="ARBA" id="ARBA00022898"/>
    </source>
</evidence>
<gene>
    <name evidence="5" type="ORF">DKT77_03725</name>
</gene>
<keyword evidence="3" id="KW-0808">Transferase</keyword>
<reference evidence="5 6" key="1">
    <citation type="submission" date="2018-05" db="EMBL/GenBank/DDBJ databases">
        <title>Rhodobacteraceae gen. nov., sp. nov. isolated from sea water.</title>
        <authorList>
            <person name="Ren Y."/>
        </authorList>
    </citation>
    <scope>NUCLEOTIDE SEQUENCE [LARGE SCALE GENOMIC DNA]</scope>
    <source>
        <strain evidence="5 6">TG-679</strain>
    </source>
</reference>
<dbReference type="Pfam" id="PF00155">
    <property type="entry name" value="Aminotran_1_2"/>
    <property type="match status" value="1"/>
</dbReference>
<dbReference type="GO" id="GO:0008483">
    <property type="term" value="F:transaminase activity"/>
    <property type="evidence" value="ECO:0007669"/>
    <property type="project" value="UniProtKB-KW"/>
</dbReference>
<dbReference type="InterPro" id="IPR015424">
    <property type="entry name" value="PyrdxlP-dep_Trfase"/>
</dbReference>
<dbReference type="PANTHER" id="PTHR42885:SF1">
    <property type="entry name" value="THREONINE-PHOSPHATE DECARBOXYLASE"/>
    <property type="match status" value="1"/>
</dbReference>
<dbReference type="CDD" id="cd00609">
    <property type="entry name" value="AAT_like"/>
    <property type="match status" value="1"/>
</dbReference>
<sequence length="319" mass="33351">MIGGARDHGGGLDAAAARHGGARADWLDLSTGINPVPYPVADVLACLAPDAWTALPDGAAQDALTEAARAHWLVPRGAALLAAPGASALIARIPALCPPGRVVIPGPTYNEHAAAFAAQGWHVAQQGTGGARVAVNPNNPDGRTWRAEELTGTGAALTVIDESFCDISPEASLIALADRPGVIVLKSFGKFWGLAGLRLGFAIGDPALLARLAESLGPWPVSGPALAIGAAALRDATWADRTRERLRIDAARLDAIMAAAGTGPGRGTRLFRLYDTDDAAAWQKRLAGRRIWSRVFPYSPRWLRLGMPGPDGWTRLEGL</sequence>
<dbReference type="PROSITE" id="PS00105">
    <property type="entry name" value="AA_TRANSFER_CLASS_1"/>
    <property type="match status" value="1"/>
</dbReference>
<comment type="similarity">
    <text evidence="3">Belongs to the class-I pyridoxal-phosphate-dependent aminotransferase family.</text>
</comment>
<keyword evidence="2" id="KW-0663">Pyridoxal phosphate</keyword>
<dbReference type="OrthoDB" id="9799304at2"/>
<dbReference type="InterPro" id="IPR004838">
    <property type="entry name" value="NHTrfase_class1_PyrdxlP-BS"/>
</dbReference>
<protein>
    <recommendedName>
        <fullName evidence="3">Aminotransferase</fullName>
        <ecNumber evidence="3">2.6.1.-</ecNumber>
    </recommendedName>
</protein>
<keyword evidence="3" id="KW-0032">Aminotransferase</keyword>
<dbReference type="RefSeq" id="WP_109810396.1">
    <property type="nucleotide sequence ID" value="NZ_QGKU01000015.1"/>
</dbReference>
<dbReference type="GO" id="GO:0030170">
    <property type="term" value="F:pyridoxal phosphate binding"/>
    <property type="evidence" value="ECO:0007669"/>
    <property type="project" value="InterPro"/>
</dbReference>
<evidence type="ECO:0000256" key="3">
    <source>
        <dbReference type="RuleBase" id="RU000481"/>
    </source>
</evidence>
<dbReference type="EC" id="2.6.1.-" evidence="3"/>
<dbReference type="InterPro" id="IPR015421">
    <property type="entry name" value="PyrdxlP-dep_Trfase_major"/>
</dbReference>
<dbReference type="SUPFAM" id="SSF53383">
    <property type="entry name" value="PLP-dependent transferases"/>
    <property type="match status" value="1"/>
</dbReference>
<evidence type="ECO:0000313" key="5">
    <source>
        <dbReference type="EMBL" id="PWR03835.1"/>
    </source>
</evidence>
<dbReference type="Gene3D" id="3.90.1150.10">
    <property type="entry name" value="Aspartate Aminotransferase, domain 1"/>
    <property type="match status" value="1"/>
</dbReference>